<dbReference type="SUPFAM" id="SSF111126">
    <property type="entry name" value="Ligand-binding domain in the NO signalling and Golgi transport"/>
    <property type="match status" value="1"/>
</dbReference>
<sequence>MHGLINRAIQCFVRDTYGGAIWSAVAREAGLRFDSFEPMLTYDPSLTDAVIDAASTLLRRPRDTVLEDLGIYLVSHPNLQALRRLLRFGGVTYEDFLHSLDDMPDRARLAVPDIDLPNLALTDHSGTEFSLSCRSEIAGAGHVIVGMLRAMADDYGVLGLVDHQGTDEQGDEVIAITLAQTGFSEGRRFDLAVQGGGL</sequence>
<dbReference type="Gene3D" id="3.90.1520.10">
    <property type="entry name" value="H-NOX domain"/>
    <property type="match status" value="1"/>
</dbReference>
<comment type="caution">
    <text evidence="2">The sequence shown here is derived from an EMBL/GenBank/DDBJ whole genome shotgun (WGS) entry which is preliminary data.</text>
</comment>
<dbReference type="InterPro" id="IPR024096">
    <property type="entry name" value="NO_sig/Golgi_transp_ligand-bd"/>
</dbReference>
<protein>
    <submittedName>
        <fullName evidence="2">Heme NO-binding domain-containing protein</fullName>
    </submittedName>
</protein>
<reference evidence="2" key="1">
    <citation type="submission" date="2024-02" db="EMBL/GenBank/DDBJ databases">
        <title>Genome sequences of strain Gemmobacter sp. JM10B15.</title>
        <authorList>
            <person name="Zhang M."/>
        </authorList>
    </citation>
    <scope>NUCLEOTIDE SEQUENCE</scope>
    <source>
        <strain evidence="2">JM10B15</strain>
    </source>
</reference>
<dbReference type="InterPro" id="IPR011644">
    <property type="entry name" value="Heme_NO-bd"/>
</dbReference>
<keyword evidence="3" id="KW-1185">Reference proteome</keyword>
<gene>
    <name evidence="2" type="ORF">V6590_12750</name>
</gene>
<accession>A0ABU8BWE1</accession>
<dbReference type="RefSeq" id="WP_335423664.1">
    <property type="nucleotide sequence ID" value="NZ_JBALHR010000007.1"/>
</dbReference>
<evidence type="ECO:0000259" key="1">
    <source>
        <dbReference type="Pfam" id="PF07700"/>
    </source>
</evidence>
<dbReference type="Pfam" id="PF07700">
    <property type="entry name" value="HNOB"/>
    <property type="match status" value="1"/>
</dbReference>
<organism evidence="2 3">
    <name type="scientific">Gemmobacter denitrificans</name>
    <dbReference type="NCBI Taxonomy" id="3123040"/>
    <lineage>
        <taxon>Bacteria</taxon>
        <taxon>Pseudomonadati</taxon>
        <taxon>Pseudomonadota</taxon>
        <taxon>Alphaproteobacteria</taxon>
        <taxon>Rhodobacterales</taxon>
        <taxon>Paracoccaceae</taxon>
        <taxon>Gemmobacter</taxon>
    </lineage>
</organism>
<feature type="domain" description="Heme NO-binding" evidence="1">
    <location>
        <begin position="2"/>
        <end position="155"/>
    </location>
</feature>
<dbReference type="InterPro" id="IPR038158">
    <property type="entry name" value="H-NOX_domain_sf"/>
</dbReference>
<name>A0ABU8BWE1_9RHOB</name>
<dbReference type="EMBL" id="JBALHR010000007">
    <property type="protein sequence ID" value="MEH7829022.1"/>
    <property type="molecule type" value="Genomic_DNA"/>
</dbReference>
<evidence type="ECO:0000313" key="2">
    <source>
        <dbReference type="EMBL" id="MEH7829022.1"/>
    </source>
</evidence>
<dbReference type="PANTHER" id="PTHR45655">
    <property type="entry name" value="GUANYLATE CYCLASE SOLUBLE SUBUNIT BETA-2"/>
    <property type="match status" value="1"/>
</dbReference>
<evidence type="ECO:0000313" key="3">
    <source>
        <dbReference type="Proteomes" id="UP001431963"/>
    </source>
</evidence>
<dbReference type="PANTHER" id="PTHR45655:SF13">
    <property type="entry name" value="SOLUBLE GUANYLATE CYCLASE GCY-32-RELATED"/>
    <property type="match status" value="1"/>
</dbReference>
<dbReference type="Proteomes" id="UP001431963">
    <property type="component" value="Unassembled WGS sequence"/>
</dbReference>
<proteinExistence type="predicted"/>